<protein>
    <recommendedName>
        <fullName evidence="4">Secreted protein</fullName>
    </recommendedName>
</protein>
<dbReference type="Proteomes" id="UP001077662">
    <property type="component" value="Unassembled WGS sequence"/>
</dbReference>
<evidence type="ECO:0000313" key="3">
    <source>
        <dbReference type="Proteomes" id="UP001077662"/>
    </source>
</evidence>
<keyword evidence="1" id="KW-0732">Signal</keyword>
<reference evidence="2" key="1">
    <citation type="submission" date="2022-09" db="EMBL/GenBank/DDBJ databases">
        <title>Genome analysis and characterization of larvicidal activity of Brevibacillus strains.</title>
        <authorList>
            <person name="Patrusheva E.V."/>
            <person name="Izotova A.O."/>
            <person name="Toshchakov S.V."/>
            <person name="Sineoky S.P."/>
        </authorList>
    </citation>
    <scope>NUCLEOTIDE SEQUENCE</scope>
    <source>
        <strain evidence="2">VKPM_B-13247</strain>
    </source>
</reference>
<gene>
    <name evidence="2" type="ORF">O0554_22985</name>
</gene>
<dbReference type="EMBL" id="JAPTNE010000042">
    <property type="protein sequence ID" value="MCZ0809731.1"/>
    <property type="molecule type" value="Genomic_DNA"/>
</dbReference>
<evidence type="ECO:0000313" key="2">
    <source>
        <dbReference type="EMBL" id="MCZ0809731.1"/>
    </source>
</evidence>
<accession>A0AAP3GAL7</accession>
<dbReference type="AlphaFoldDB" id="A0AAP3GAL7"/>
<evidence type="ECO:0000256" key="1">
    <source>
        <dbReference type="SAM" id="SignalP"/>
    </source>
</evidence>
<dbReference type="RefSeq" id="WP_258434685.1">
    <property type="nucleotide sequence ID" value="NZ_JANSGW010000042.1"/>
</dbReference>
<organism evidence="2 3">
    <name type="scientific">Brevibacillus laterosporus</name>
    <name type="common">Bacillus laterosporus</name>
    <dbReference type="NCBI Taxonomy" id="1465"/>
    <lineage>
        <taxon>Bacteria</taxon>
        <taxon>Bacillati</taxon>
        <taxon>Bacillota</taxon>
        <taxon>Bacilli</taxon>
        <taxon>Bacillales</taxon>
        <taxon>Paenibacillaceae</taxon>
        <taxon>Brevibacillus</taxon>
    </lineage>
</organism>
<evidence type="ECO:0008006" key="4">
    <source>
        <dbReference type="Google" id="ProtNLM"/>
    </source>
</evidence>
<proteinExistence type="predicted"/>
<name>A0AAP3GAL7_BRELA</name>
<sequence length="128" mass="13764">MRKALVALGVLAMVTAAVPASASTQFSEPKEITAYGDVQFGQRVTHNVAGWSSSSTDTLELGNYGRHVIGIYATGNVYDIKLHVNGKEMGYLSPGKTFVEVTAGSASFKYYGKSPGTKSFQVTYSRER</sequence>
<feature type="signal peptide" evidence="1">
    <location>
        <begin position="1"/>
        <end position="22"/>
    </location>
</feature>
<comment type="caution">
    <text evidence="2">The sequence shown here is derived from an EMBL/GenBank/DDBJ whole genome shotgun (WGS) entry which is preliminary data.</text>
</comment>
<feature type="chain" id="PRO_5042858754" description="Secreted protein" evidence="1">
    <location>
        <begin position="23"/>
        <end position="128"/>
    </location>
</feature>